<sequence length="334" mass="38590">MELIFSLGIRLQCMSTERYVIQMSKLHDMLMLCVRSLDCIVSVHVTDFGNHGSLVIDGLLLQCMRSSVYDSKKAKRDKLGWFVGNSLTDEFVMNDITANIILKWKDDPFQNYSFDNNTNYDRIISYFNLQKSGMVYDKALLSILQQHKKSVQRGYNNKLVYPDRYETIFTRPLPVAGIYSKGTLTFGIGLKITSYFNFQKSEMVYDKALLSILQRHKKSVQRGYNNKLVYPDRYETIFTRPLPVAGIYSKGTLTFGIGLKYDISLYFAQLLHKPNKRKVVIIFGVCCFRCYGRLLQEEKVQPQQPGSFFFLALTVLIQASNTTRTRETQSYDVI</sequence>
<dbReference type="EMBL" id="JAUIZM010000001">
    <property type="protein sequence ID" value="KAK1400431.1"/>
    <property type="molecule type" value="Genomic_DNA"/>
</dbReference>
<protein>
    <submittedName>
        <fullName evidence="1">Uncharacterized protein</fullName>
    </submittedName>
</protein>
<keyword evidence="2" id="KW-1185">Reference proteome</keyword>
<comment type="caution">
    <text evidence="1">The sequence shown here is derived from an EMBL/GenBank/DDBJ whole genome shotgun (WGS) entry which is preliminary data.</text>
</comment>
<gene>
    <name evidence="1" type="ORF">POM88_000036</name>
</gene>
<reference evidence="1" key="1">
    <citation type="submission" date="2023-02" db="EMBL/GenBank/DDBJ databases">
        <title>Genome of toxic invasive species Heracleum sosnowskyi carries increased number of genes despite the absence of recent whole-genome duplications.</title>
        <authorList>
            <person name="Schelkunov M."/>
            <person name="Shtratnikova V."/>
            <person name="Makarenko M."/>
            <person name="Klepikova A."/>
            <person name="Omelchenko D."/>
            <person name="Novikova G."/>
            <person name="Obukhova E."/>
            <person name="Bogdanov V."/>
            <person name="Penin A."/>
            <person name="Logacheva M."/>
        </authorList>
    </citation>
    <scope>NUCLEOTIDE SEQUENCE</scope>
    <source>
        <strain evidence="1">Hsosn_3</strain>
        <tissue evidence="1">Leaf</tissue>
    </source>
</reference>
<reference evidence="1" key="2">
    <citation type="submission" date="2023-05" db="EMBL/GenBank/DDBJ databases">
        <authorList>
            <person name="Schelkunov M.I."/>
        </authorList>
    </citation>
    <scope>NUCLEOTIDE SEQUENCE</scope>
    <source>
        <strain evidence="1">Hsosn_3</strain>
        <tissue evidence="1">Leaf</tissue>
    </source>
</reference>
<name>A0AAD8JB02_9APIA</name>
<evidence type="ECO:0000313" key="2">
    <source>
        <dbReference type="Proteomes" id="UP001237642"/>
    </source>
</evidence>
<organism evidence="1 2">
    <name type="scientific">Heracleum sosnowskyi</name>
    <dbReference type="NCBI Taxonomy" id="360622"/>
    <lineage>
        <taxon>Eukaryota</taxon>
        <taxon>Viridiplantae</taxon>
        <taxon>Streptophyta</taxon>
        <taxon>Embryophyta</taxon>
        <taxon>Tracheophyta</taxon>
        <taxon>Spermatophyta</taxon>
        <taxon>Magnoliopsida</taxon>
        <taxon>eudicotyledons</taxon>
        <taxon>Gunneridae</taxon>
        <taxon>Pentapetalae</taxon>
        <taxon>asterids</taxon>
        <taxon>campanulids</taxon>
        <taxon>Apiales</taxon>
        <taxon>Apiaceae</taxon>
        <taxon>Apioideae</taxon>
        <taxon>apioid superclade</taxon>
        <taxon>Tordylieae</taxon>
        <taxon>Tordyliinae</taxon>
        <taxon>Heracleum</taxon>
    </lineage>
</organism>
<accession>A0AAD8JB02</accession>
<dbReference type="AlphaFoldDB" id="A0AAD8JB02"/>
<dbReference type="Proteomes" id="UP001237642">
    <property type="component" value="Unassembled WGS sequence"/>
</dbReference>
<evidence type="ECO:0000313" key="1">
    <source>
        <dbReference type="EMBL" id="KAK1400431.1"/>
    </source>
</evidence>
<proteinExistence type="predicted"/>